<evidence type="ECO:0000256" key="2">
    <source>
        <dbReference type="ARBA" id="ARBA00022692"/>
    </source>
</evidence>
<evidence type="ECO:0000256" key="6">
    <source>
        <dbReference type="SAM" id="Phobius"/>
    </source>
</evidence>
<evidence type="ECO:0000256" key="1">
    <source>
        <dbReference type="ARBA" id="ARBA00004141"/>
    </source>
</evidence>
<dbReference type="GO" id="GO:0055088">
    <property type="term" value="P:lipid homeostasis"/>
    <property type="evidence" value="ECO:0007669"/>
    <property type="project" value="TreeGrafter"/>
</dbReference>
<dbReference type="Pfam" id="PF03798">
    <property type="entry name" value="TRAM_LAG1_CLN8"/>
    <property type="match status" value="1"/>
</dbReference>
<dbReference type="SMART" id="SM00724">
    <property type="entry name" value="TLC"/>
    <property type="match status" value="1"/>
</dbReference>
<protein>
    <submittedName>
        <fullName evidence="8">Putative TLC domain-containing protein C17A2.02c</fullName>
    </submittedName>
</protein>
<dbReference type="InterPro" id="IPR050846">
    <property type="entry name" value="TLCD"/>
</dbReference>
<gene>
    <name evidence="8" type="ORF">HII31_05705</name>
</gene>
<comment type="subcellular location">
    <subcellularLocation>
        <location evidence="1">Membrane</location>
        <topology evidence="1">Multi-pass membrane protein</topology>
    </subcellularLocation>
</comment>
<dbReference type="PANTHER" id="PTHR13439">
    <property type="entry name" value="CT120 PROTEIN"/>
    <property type="match status" value="1"/>
</dbReference>
<keyword evidence="2 5" id="KW-0812">Transmembrane</keyword>
<feature type="domain" description="TLC" evidence="7">
    <location>
        <begin position="69"/>
        <end position="311"/>
    </location>
</feature>
<feature type="transmembrane region" description="Helical" evidence="6">
    <location>
        <begin position="115"/>
        <end position="134"/>
    </location>
</feature>
<evidence type="ECO:0000313" key="9">
    <source>
        <dbReference type="Proteomes" id="UP000660729"/>
    </source>
</evidence>
<dbReference type="GO" id="GO:0005783">
    <property type="term" value="C:endoplasmic reticulum"/>
    <property type="evidence" value="ECO:0007669"/>
    <property type="project" value="TreeGrafter"/>
</dbReference>
<evidence type="ECO:0000256" key="3">
    <source>
        <dbReference type="ARBA" id="ARBA00022989"/>
    </source>
</evidence>
<accession>A0A8H6VLY1</accession>
<dbReference type="AlphaFoldDB" id="A0A8H6VLY1"/>
<name>A0A8H6VLY1_9PEZI</name>
<feature type="transmembrane region" description="Helical" evidence="6">
    <location>
        <begin position="169"/>
        <end position="192"/>
    </location>
</feature>
<dbReference type="OrthoDB" id="10266980at2759"/>
<organism evidence="8 9">
    <name type="scientific">Pseudocercospora fuligena</name>
    <dbReference type="NCBI Taxonomy" id="685502"/>
    <lineage>
        <taxon>Eukaryota</taxon>
        <taxon>Fungi</taxon>
        <taxon>Dikarya</taxon>
        <taxon>Ascomycota</taxon>
        <taxon>Pezizomycotina</taxon>
        <taxon>Dothideomycetes</taxon>
        <taxon>Dothideomycetidae</taxon>
        <taxon>Mycosphaerellales</taxon>
        <taxon>Mycosphaerellaceae</taxon>
        <taxon>Pseudocercospora</taxon>
    </lineage>
</organism>
<feature type="transmembrane region" description="Helical" evidence="6">
    <location>
        <begin position="204"/>
        <end position="221"/>
    </location>
</feature>
<feature type="transmembrane region" description="Helical" evidence="6">
    <location>
        <begin position="72"/>
        <end position="95"/>
    </location>
</feature>
<feature type="transmembrane region" description="Helical" evidence="6">
    <location>
        <begin position="143"/>
        <end position="163"/>
    </location>
</feature>
<keyword evidence="3 6" id="KW-1133">Transmembrane helix</keyword>
<comment type="caution">
    <text evidence="8">The sequence shown here is derived from an EMBL/GenBank/DDBJ whole genome shotgun (WGS) entry which is preliminary data.</text>
</comment>
<feature type="transmembrane region" description="Helical" evidence="6">
    <location>
        <begin position="278"/>
        <end position="300"/>
    </location>
</feature>
<reference evidence="8" key="1">
    <citation type="submission" date="2020-04" db="EMBL/GenBank/DDBJ databases">
        <title>Draft genome resource of the tomato pathogen Pseudocercospora fuligena.</title>
        <authorList>
            <person name="Zaccaron A."/>
        </authorList>
    </citation>
    <scope>NUCLEOTIDE SEQUENCE</scope>
    <source>
        <strain evidence="8">PF001</strain>
    </source>
</reference>
<evidence type="ECO:0000259" key="7">
    <source>
        <dbReference type="PROSITE" id="PS50922"/>
    </source>
</evidence>
<evidence type="ECO:0000256" key="5">
    <source>
        <dbReference type="PROSITE-ProRule" id="PRU00205"/>
    </source>
</evidence>
<sequence length="330" mass="37589">MLDPFRHTALGPFQPLLIPIAEPVRLTALPLHAHEVLIALTLYTFIAQILSPAASAYLLPNAYPNLDRRTKISWHIHVVSFMQSCIVSALSFYVIFFDEERKTWRPDENWEMRVWGYTGLTGLLQSFALGYFIFDLYKCLRHVAIFGWGMVLHAVASSAMFTFGFRPFIHFYCPVFLLHELSTPFLNIHWFCDKLDLTGSIYQAVNGIFLVTTFFCCRLAWGTYGSWNVSRDVYRATFARPSAAISTAEQVSQSSALAASDDLLGQTVAFMATRPLPVWLGLSYLTANVSLTLLNVFWFLKMMQAIRKRFVPQTHGREARSDKQNSSKDK</sequence>
<feature type="transmembrane region" description="Helical" evidence="6">
    <location>
        <begin position="36"/>
        <end position="60"/>
    </location>
</feature>
<dbReference type="EMBL" id="JABCIY010000099">
    <property type="protein sequence ID" value="KAF7192974.1"/>
    <property type="molecule type" value="Genomic_DNA"/>
</dbReference>
<dbReference type="GO" id="GO:0016020">
    <property type="term" value="C:membrane"/>
    <property type="evidence" value="ECO:0007669"/>
    <property type="project" value="UniProtKB-SubCell"/>
</dbReference>
<dbReference type="PANTHER" id="PTHR13439:SF0">
    <property type="entry name" value="TOPOISOMERASE I DAMAGE AFFECTED PROTEIN 4"/>
    <property type="match status" value="1"/>
</dbReference>
<keyword evidence="4 5" id="KW-0472">Membrane</keyword>
<dbReference type="PROSITE" id="PS50922">
    <property type="entry name" value="TLC"/>
    <property type="match status" value="1"/>
</dbReference>
<evidence type="ECO:0000313" key="8">
    <source>
        <dbReference type="EMBL" id="KAF7192974.1"/>
    </source>
</evidence>
<keyword evidence="9" id="KW-1185">Reference proteome</keyword>
<dbReference type="InterPro" id="IPR006634">
    <property type="entry name" value="TLC-dom"/>
</dbReference>
<dbReference type="Proteomes" id="UP000660729">
    <property type="component" value="Unassembled WGS sequence"/>
</dbReference>
<evidence type="ECO:0000256" key="4">
    <source>
        <dbReference type="ARBA" id="ARBA00023136"/>
    </source>
</evidence>
<proteinExistence type="predicted"/>